<comment type="caution">
    <text evidence="1">The sequence shown here is derived from an EMBL/GenBank/DDBJ whole genome shotgun (WGS) entry which is preliminary data.</text>
</comment>
<dbReference type="PANTHER" id="PTHR22146">
    <property type="entry name" value="CAT EYE SYNDROME CRITICAL REGION PROTEIN 6"/>
    <property type="match status" value="1"/>
</dbReference>
<keyword evidence="2" id="KW-1185">Reference proteome</keyword>
<dbReference type="PANTHER" id="PTHR22146:SF8">
    <property type="entry name" value="PROTEIN FAM166B"/>
    <property type="match status" value="1"/>
</dbReference>
<gene>
    <name evidence="1" type="ORF">GDO54_008652</name>
</gene>
<dbReference type="AlphaFoldDB" id="A0AAV3ALH5"/>
<protein>
    <submittedName>
        <fullName evidence="1">Uncharacterized protein</fullName>
    </submittedName>
</protein>
<sequence length="264" mass="29959">MPVILPQLPQSMFSSYDPTYIPGYTGYTSKLRSDRGYLYGNATLQSRDYEPGLQRSLQLPVSAWRNYSSSSDLHLGGIISNIPRENAENWNNKSGYFYPASGKYHITRMNHTLDGDPKMSSAINAIEEIKNELTEPTVLMPSKTDRCASVQNSLQTPKQAARCIRDVEQIAEPSCSPIYKNEKMKKNLRNDYKVKEHSSGIPVKNDYFQRRQGKIIYRTNSGLLPNYSGYTPGQMFLIGTTWGRSSVNALGKLQDQKFQWTSLF</sequence>
<reference evidence="1" key="1">
    <citation type="thesis" date="2020" institute="ProQuest LLC" country="789 East Eisenhower Parkway, Ann Arbor, MI, USA">
        <title>Comparative Genomics and Chromosome Evolution.</title>
        <authorList>
            <person name="Mudd A.B."/>
        </authorList>
    </citation>
    <scope>NUCLEOTIDE SEQUENCE</scope>
    <source>
        <strain evidence="1">1538</strain>
        <tissue evidence="1">Blood</tissue>
    </source>
</reference>
<dbReference type="EMBL" id="DYDO01000003">
    <property type="protein sequence ID" value="DBA28265.1"/>
    <property type="molecule type" value="Genomic_DNA"/>
</dbReference>
<dbReference type="Proteomes" id="UP001181693">
    <property type="component" value="Unassembled WGS sequence"/>
</dbReference>
<proteinExistence type="predicted"/>
<evidence type="ECO:0000313" key="2">
    <source>
        <dbReference type="Proteomes" id="UP001181693"/>
    </source>
</evidence>
<organism evidence="1 2">
    <name type="scientific">Pyxicephalus adspersus</name>
    <name type="common">African bullfrog</name>
    <dbReference type="NCBI Taxonomy" id="30357"/>
    <lineage>
        <taxon>Eukaryota</taxon>
        <taxon>Metazoa</taxon>
        <taxon>Chordata</taxon>
        <taxon>Craniata</taxon>
        <taxon>Vertebrata</taxon>
        <taxon>Euteleostomi</taxon>
        <taxon>Amphibia</taxon>
        <taxon>Batrachia</taxon>
        <taxon>Anura</taxon>
        <taxon>Neobatrachia</taxon>
        <taxon>Ranoidea</taxon>
        <taxon>Pyxicephalidae</taxon>
        <taxon>Pyxicephalinae</taxon>
        <taxon>Pyxicephalus</taxon>
    </lineage>
</organism>
<evidence type="ECO:0000313" key="1">
    <source>
        <dbReference type="EMBL" id="DBA28264.1"/>
    </source>
</evidence>
<name>A0AAV3ALH5_PYXAD</name>
<accession>A0AAV3ALH5</accession>
<dbReference type="EMBL" id="DYDO01000003">
    <property type="protein sequence ID" value="DBA28264.1"/>
    <property type="molecule type" value="Genomic_DNA"/>
</dbReference>